<feature type="region of interest" description="Disordered" evidence="1">
    <location>
        <begin position="21"/>
        <end position="49"/>
    </location>
</feature>
<proteinExistence type="predicted"/>
<feature type="non-terminal residue" evidence="2">
    <location>
        <position position="1"/>
    </location>
</feature>
<sequence>WGLSSALSLANTVRDRFYPATDSATSATDTHATDTHGTSDRGGVRGGVRPVSQTLGLSLLLGRQCHTLYEQILQSNMCAAATYPLPLPPPHQTWPRQASHAAVLAAALNGSTAQ</sequence>
<keyword evidence="3" id="KW-1185">Reference proteome</keyword>
<dbReference type="Proteomes" id="UP000265618">
    <property type="component" value="Unassembled WGS sequence"/>
</dbReference>
<dbReference type="EMBL" id="BDIP01011077">
    <property type="protein sequence ID" value="GCA65420.1"/>
    <property type="molecule type" value="Genomic_DNA"/>
</dbReference>
<accession>A0A391NY30</accession>
<name>A0A391NY30_9EUKA</name>
<dbReference type="AlphaFoldDB" id="A0A391NY30"/>
<evidence type="ECO:0000313" key="3">
    <source>
        <dbReference type="Proteomes" id="UP000265618"/>
    </source>
</evidence>
<organism evidence="2 3">
    <name type="scientific">Kipferlia bialata</name>
    <dbReference type="NCBI Taxonomy" id="797122"/>
    <lineage>
        <taxon>Eukaryota</taxon>
        <taxon>Metamonada</taxon>
        <taxon>Carpediemonas-like organisms</taxon>
        <taxon>Kipferlia</taxon>
    </lineage>
</organism>
<feature type="compositionally biased region" description="Basic and acidic residues" evidence="1">
    <location>
        <begin position="31"/>
        <end position="43"/>
    </location>
</feature>
<comment type="caution">
    <text evidence="2">The sequence shown here is derived from an EMBL/GenBank/DDBJ whole genome shotgun (WGS) entry which is preliminary data.</text>
</comment>
<feature type="compositionally biased region" description="Low complexity" evidence="1">
    <location>
        <begin position="21"/>
        <end position="30"/>
    </location>
</feature>
<gene>
    <name evidence="2" type="ORF">KIPB_017091</name>
</gene>
<feature type="non-terminal residue" evidence="2">
    <location>
        <position position="114"/>
    </location>
</feature>
<reference evidence="2 3" key="1">
    <citation type="journal article" date="2018" name="PLoS ONE">
        <title>The draft genome of Kipferlia bialata reveals reductive genome evolution in fornicate parasites.</title>
        <authorList>
            <person name="Tanifuji G."/>
            <person name="Takabayashi S."/>
            <person name="Kume K."/>
            <person name="Takagi M."/>
            <person name="Nakayama T."/>
            <person name="Kamikawa R."/>
            <person name="Inagaki Y."/>
            <person name="Hashimoto T."/>
        </authorList>
    </citation>
    <scope>NUCLEOTIDE SEQUENCE [LARGE SCALE GENOMIC DNA]</scope>
    <source>
        <strain evidence="2">NY0173</strain>
    </source>
</reference>
<evidence type="ECO:0000313" key="2">
    <source>
        <dbReference type="EMBL" id="GCA65420.1"/>
    </source>
</evidence>
<protein>
    <submittedName>
        <fullName evidence="2">Uncharacterized protein</fullName>
    </submittedName>
</protein>
<evidence type="ECO:0000256" key="1">
    <source>
        <dbReference type="SAM" id="MobiDB-lite"/>
    </source>
</evidence>